<name>A0A0F9M8X2_9ZZZZ</name>
<evidence type="ECO:0000313" key="2">
    <source>
        <dbReference type="EMBL" id="KKN03895.1"/>
    </source>
</evidence>
<organism evidence="2">
    <name type="scientific">marine sediment metagenome</name>
    <dbReference type="NCBI Taxonomy" id="412755"/>
    <lineage>
        <taxon>unclassified sequences</taxon>
        <taxon>metagenomes</taxon>
        <taxon>ecological metagenomes</taxon>
    </lineage>
</organism>
<feature type="coiled-coil region" evidence="1">
    <location>
        <begin position="144"/>
        <end position="224"/>
    </location>
</feature>
<comment type="caution">
    <text evidence="2">The sequence shown here is derived from an EMBL/GenBank/DDBJ whole genome shotgun (WGS) entry which is preliminary data.</text>
</comment>
<accession>A0A0F9M8X2</accession>
<reference evidence="2" key="1">
    <citation type="journal article" date="2015" name="Nature">
        <title>Complex archaea that bridge the gap between prokaryotes and eukaryotes.</title>
        <authorList>
            <person name="Spang A."/>
            <person name="Saw J.H."/>
            <person name="Jorgensen S.L."/>
            <person name="Zaremba-Niedzwiedzka K."/>
            <person name="Martijn J."/>
            <person name="Lind A.E."/>
            <person name="van Eijk R."/>
            <person name="Schleper C."/>
            <person name="Guy L."/>
            <person name="Ettema T.J."/>
        </authorList>
    </citation>
    <scope>NUCLEOTIDE SEQUENCE</scope>
</reference>
<dbReference type="Pfam" id="PF20529">
    <property type="entry name" value="DUF6744"/>
    <property type="match status" value="1"/>
</dbReference>
<dbReference type="AlphaFoldDB" id="A0A0F9M8X2"/>
<evidence type="ECO:0000256" key="1">
    <source>
        <dbReference type="SAM" id="Coils"/>
    </source>
</evidence>
<gene>
    <name evidence="2" type="ORF">LCGC14_1103260</name>
</gene>
<protein>
    <submittedName>
        <fullName evidence="2">Uncharacterized protein</fullName>
    </submittedName>
</protein>
<keyword evidence="1" id="KW-0175">Coiled coil</keyword>
<sequence>MKLYIEFDLDGVNKLIYGVVDLDVNEKIESIEPVFSDRVWFDKDTLSVSYEKGHDVSREVKLIYDKLCGEYTTRDIARMIVRSMDRMYSISLRDAGVIYFVPVTFDKDLHALQGVVNDIGQCNMRVYTIGDGNSNSSGIVDAAKSQVADRVKQMKNKINNLKHSVKDGKIKGKSLDNSIEIRVRDFKDLKNKCQILADALKIKAENLEGELDEVGKLIKDELMESAE</sequence>
<dbReference type="EMBL" id="LAZR01004984">
    <property type="protein sequence ID" value="KKN03895.1"/>
    <property type="molecule type" value="Genomic_DNA"/>
</dbReference>
<dbReference type="InterPro" id="IPR046632">
    <property type="entry name" value="DUF6744"/>
</dbReference>
<proteinExistence type="predicted"/>